<dbReference type="EMBL" id="FNGV01000012">
    <property type="protein sequence ID" value="SDM66206.1"/>
    <property type="molecule type" value="Genomic_DNA"/>
</dbReference>
<feature type="domain" description="ScoMcrA-like N-terminal head" evidence="2">
    <location>
        <begin position="4"/>
        <end position="82"/>
    </location>
</feature>
<dbReference type="OrthoDB" id="9781481at2"/>
<dbReference type="AlphaFoldDB" id="A0A1G9V2H2"/>
<sequence length="1071" mass="123211">MFEKVNKNHIIKGILDYNERGLPNGFGPSSTYDLIYEGDTFPPKAIMAYANFHAVGRKIERYFAGGVDTDCFKAFKKNGFDIVPKNLAVQKLNMKQEFAKWLLKKAPISYKSYLGKTVDSVISRLDEINEFFPERDLFLVDAENYKGLINYIKSKNAKKERLKNKGFYDYDRKHSKGIPIAILGKENYFKFLEGFDFESGVYNMDLKKALQPYIKKYKELITSSGEYDEIYKWEAIQNFQKHWNPEADDFVAMLEASFPGNENLWAGSHFLPINTLKEFALINQNAVVGALKNLLDEDKDIEQRIPEYISVMDRLLVDYNKSSGRDDKMHYQDARAISILLGFKYPAKYSLFKHSVLKRFCEEFELEPPKAGQVVKQILINNSINQQVKQIISSDQELIKLHQNRLTADSYREDDNNILTQDFIYSIFAYASKEPSYWLYAPGENSKEWENFYANKMMALGWDDLGDLTKYSSKKEMVKALQNLFQTDSSKKNDATANYEFMSEMNIGDIVFVKKGTSKLLGYGEIASDYYYEENDENYKSRRKVNWKKKGSWDTGELNLVLKTLTNVTNYKSEHPDYDNYYERLFGIMENKDVTKAMDFPLNQILYGPPGTGKTYKTINRSLELLGESVDYLERADVKNLFENKVNEGRIIFTTFHQSMAYEDFIEGIKPVVPEKEGDPVVYRIEEGIFARLCINASFAMVKQNESQEIENVLDFSLAFDNFVQELEEKLATQEIVELDTKTGGKVIVDSISQNGNIIVKHHGGSRTYTVSKDRASKLQKAITDLNELNNINDQFRSIIGGSNSTTFWAVLNAIRNKKQLSKSPKNEERNYTFEEKIEVVRALKNQDYKDRNGESFVMIIDEINRGNVSQIFGELITLLETDKRLGKPEALQVQLPYSKLPFGVPPNIHIIGTMNTADRSVEALDTALRRRFVFEEVLPKPGLLEHISYDGFNLMQVLETINARIEALLDRDHTIGHSYFIKLKSGDTKALANVFKNNIIPLLQEYFYNDYEKIALVLGEGFVEVKDSKKVEFAQFKNIEVPETDIIYNLISPIVDIEKAIKLLLGISNE</sequence>
<dbReference type="PANTHER" id="PTHR37291">
    <property type="entry name" value="5-METHYLCYTOSINE-SPECIFIC RESTRICTION ENZYME B"/>
    <property type="match status" value="1"/>
</dbReference>
<dbReference type="Pfam" id="PF26345">
    <property type="entry name" value="ScoMcrA_N"/>
    <property type="match status" value="1"/>
</dbReference>
<dbReference type="RefSeq" id="WP_089893409.1">
    <property type="nucleotide sequence ID" value="NZ_FNGV01000012.1"/>
</dbReference>
<name>A0A1G9V2H2_9FLAO</name>
<gene>
    <name evidence="3" type="ORF">SAMN04488514_11280</name>
</gene>
<dbReference type="Proteomes" id="UP000199440">
    <property type="component" value="Unassembled WGS sequence"/>
</dbReference>
<feature type="domain" description="ATPase dynein-related AAA" evidence="1">
    <location>
        <begin position="837"/>
        <end position="933"/>
    </location>
</feature>
<reference evidence="3 4" key="1">
    <citation type="submission" date="2016-10" db="EMBL/GenBank/DDBJ databases">
        <authorList>
            <person name="de Groot N.N."/>
        </authorList>
    </citation>
    <scope>NUCLEOTIDE SEQUENCE [LARGE SCALE GENOMIC DNA]</scope>
    <source>
        <strain evidence="3 4">DSM 19886</strain>
    </source>
</reference>
<dbReference type="STRING" id="192904.SAMN04488514_11280"/>
<dbReference type="InterPro" id="IPR058807">
    <property type="entry name" value="ScoMcrA_N"/>
</dbReference>
<evidence type="ECO:0000313" key="3">
    <source>
        <dbReference type="EMBL" id="SDM66206.1"/>
    </source>
</evidence>
<dbReference type="Pfam" id="PF07728">
    <property type="entry name" value="AAA_5"/>
    <property type="match status" value="1"/>
</dbReference>
<dbReference type="Gene3D" id="3.40.50.300">
    <property type="entry name" value="P-loop containing nucleotide triphosphate hydrolases"/>
    <property type="match status" value="1"/>
</dbReference>
<dbReference type="InterPro" id="IPR011704">
    <property type="entry name" value="ATPase_dyneun-rel_AAA"/>
</dbReference>
<dbReference type="GO" id="GO:0005524">
    <property type="term" value="F:ATP binding"/>
    <property type="evidence" value="ECO:0007669"/>
    <property type="project" value="InterPro"/>
</dbReference>
<evidence type="ECO:0000259" key="2">
    <source>
        <dbReference type="Pfam" id="PF26345"/>
    </source>
</evidence>
<accession>A0A1G9V2H2</accession>
<dbReference type="SUPFAM" id="SSF52540">
    <property type="entry name" value="P-loop containing nucleoside triphosphate hydrolases"/>
    <property type="match status" value="1"/>
</dbReference>
<protein>
    <submittedName>
        <fullName evidence="3">5-methylcytosine-specific restriction enzyme B</fullName>
    </submittedName>
</protein>
<proteinExistence type="predicted"/>
<dbReference type="PANTHER" id="PTHR37291:SF1">
    <property type="entry name" value="TYPE IV METHYL-DIRECTED RESTRICTION ENZYME ECOKMCRB SUBUNIT"/>
    <property type="match status" value="1"/>
</dbReference>
<organism evidence="3 4">
    <name type="scientific">Kriegella aquimaris</name>
    <dbReference type="NCBI Taxonomy" id="192904"/>
    <lineage>
        <taxon>Bacteria</taxon>
        <taxon>Pseudomonadati</taxon>
        <taxon>Bacteroidota</taxon>
        <taxon>Flavobacteriia</taxon>
        <taxon>Flavobacteriales</taxon>
        <taxon>Flavobacteriaceae</taxon>
        <taxon>Kriegella</taxon>
    </lineage>
</organism>
<dbReference type="InterPro" id="IPR027417">
    <property type="entry name" value="P-loop_NTPase"/>
</dbReference>
<keyword evidence="4" id="KW-1185">Reference proteome</keyword>
<dbReference type="GO" id="GO:0016887">
    <property type="term" value="F:ATP hydrolysis activity"/>
    <property type="evidence" value="ECO:0007669"/>
    <property type="project" value="InterPro"/>
</dbReference>
<evidence type="ECO:0000259" key="1">
    <source>
        <dbReference type="Pfam" id="PF07728"/>
    </source>
</evidence>
<evidence type="ECO:0000313" key="4">
    <source>
        <dbReference type="Proteomes" id="UP000199440"/>
    </source>
</evidence>
<dbReference type="InterPro" id="IPR052934">
    <property type="entry name" value="Methyl-DNA_Rec/Restrict_Enz"/>
</dbReference>